<protein>
    <submittedName>
        <fullName evidence="1">Uncharacterized protein</fullName>
    </submittedName>
</protein>
<dbReference type="EMBL" id="BGJZ01000098">
    <property type="protein sequence ID" value="GBH08720.1"/>
    <property type="molecule type" value="Genomic_DNA"/>
</dbReference>
<evidence type="ECO:0000313" key="2">
    <source>
        <dbReference type="Proteomes" id="UP000247480"/>
    </source>
</evidence>
<gene>
    <name evidence="1" type="ORF">KPSA1_02099</name>
</gene>
<proteinExistence type="predicted"/>
<sequence length="36" mass="4199">MHDHAKRESESRRKLSSIFRDHRDVCITTNATQGSK</sequence>
<organism evidence="1 2">
    <name type="scientific">Pseudomonas syringae pv. actinidiae</name>
    <dbReference type="NCBI Taxonomy" id="103796"/>
    <lineage>
        <taxon>Bacteria</taxon>
        <taxon>Pseudomonadati</taxon>
        <taxon>Pseudomonadota</taxon>
        <taxon>Gammaproteobacteria</taxon>
        <taxon>Pseudomonadales</taxon>
        <taxon>Pseudomonadaceae</taxon>
        <taxon>Pseudomonas</taxon>
        <taxon>Pseudomonas syringae</taxon>
    </lineage>
</organism>
<comment type="caution">
    <text evidence="1">The sequence shown here is derived from an EMBL/GenBank/DDBJ whole genome shotgun (WGS) entry which is preliminary data.</text>
</comment>
<dbReference type="AlphaFoldDB" id="A0A2V0QJF9"/>
<dbReference type="Proteomes" id="UP000247480">
    <property type="component" value="Unassembled WGS sequence"/>
</dbReference>
<name>A0A2V0QJF9_PSESF</name>
<evidence type="ECO:0000313" key="1">
    <source>
        <dbReference type="EMBL" id="GBH08720.1"/>
    </source>
</evidence>
<reference evidence="1 2" key="1">
    <citation type="submission" date="2018-04" db="EMBL/GenBank/DDBJ databases">
        <title>Draft genome sequence of Pseudomonas syringae pv. actinidiae biovar 1 strains isolated from kiwifruit in Kagawa prefecture.</title>
        <authorList>
            <person name="Tabuchi M."/>
            <person name="Saito M."/>
            <person name="Fujiwara S."/>
            <person name="Sasa N."/>
            <person name="Akimitsu K."/>
            <person name="Gomi K."/>
            <person name="Konishi-Sugita S."/>
            <person name="Hamano K."/>
            <person name="Kataoka I."/>
        </authorList>
    </citation>
    <scope>NUCLEOTIDE SEQUENCE [LARGE SCALE GENOMIC DNA]</scope>
    <source>
        <strain evidence="1 2">MAFF212206</strain>
    </source>
</reference>
<accession>A0A2V0QJF9</accession>